<dbReference type="Pfam" id="PF07690">
    <property type="entry name" value="MFS_1"/>
    <property type="match status" value="1"/>
</dbReference>
<comment type="subcellular location">
    <subcellularLocation>
        <location evidence="1">Cell membrane</location>
        <topology evidence="1">Multi-pass membrane protein</topology>
    </subcellularLocation>
</comment>
<dbReference type="InterPro" id="IPR011701">
    <property type="entry name" value="MFS"/>
</dbReference>
<evidence type="ECO:0000256" key="4">
    <source>
        <dbReference type="ARBA" id="ARBA00022692"/>
    </source>
</evidence>
<feature type="transmembrane region" description="Helical" evidence="7">
    <location>
        <begin position="90"/>
        <end position="108"/>
    </location>
</feature>
<keyword evidence="4 7" id="KW-0812">Transmembrane</keyword>
<reference evidence="9 10" key="1">
    <citation type="submission" date="2019-09" db="EMBL/GenBank/DDBJ databases">
        <authorList>
            <person name="Chandra G."/>
            <person name="Truman W A."/>
        </authorList>
    </citation>
    <scope>NUCLEOTIDE SEQUENCE [LARGE SCALE GENOMIC DNA]</scope>
    <source>
        <strain evidence="9">PS662</strain>
    </source>
</reference>
<sequence length="451" mass="48348">MSTTSNETHDLRMPRKAVTAATIGTALEWFDFTLYGAVSATILPKLFFPAMEPTAGLLASLATFGVGLAARPLGAITCGYLGDKLGRRNLMLATVTMMGLASVLMGLLPTYGQIGVWAPILLVLLRIIQGFALGGESTGAQLMALEHATPDRRGRYSGLLGICSPLSQILANAVLMGLAATLSSEQFESFGWRIPFLMSFVLVVVAIFIRLKVDETPAFVALKKSPVKKEKSPLKSAVGSHYKTILRLMFFFCSPAALFYLIVIFSLSYLTKHLGFSQSTGFMSLMVANICAIFGALAGGYLSDRWGRKKALAFGSCMTLLILFVYFPILNTLNVPAIMAIMGLFLGFTQFQSGIQPVAFAEAFPTQVRYSGSALAYTGANLVIGGPMPMIAVYLMSQSNNSPWPLVTLCAVINLISLAMIVIGPETRGVDLNAVAKDDAVDLRSTAILSK</sequence>
<dbReference type="CDD" id="cd17369">
    <property type="entry name" value="MFS_ShiA_like"/>
    <property type="match status" value="1"/>
</dbReference>
<dbReference type="FunFam" id="1.20.1250.20:FF:000001">
    <property type="entry name" value="Dicarboxylate MFS transporter"/>
    <property type="match status" value="1"/>
</dbReference>
<dbReference type="InterPro" id="IPR005829">
    <property type="entry name" value="Sugar_transporter_CS"/>
</dbReference>
<dbReference type="PROSITE" id="PS50850">
    <property type="entry name" value="MFS"/>
    <property type="match status" value="1"/>
</dbReference>
<dbReference type="SUPFAM" id="SSF103473">
    <property type="entry name" value="MFS general substrate transporter"/>
    <property type="match status" value="1"/>
</dbReference>
<feature type="transmembrane region" description="Helical" evidence="7">
    <location>
        <begin position="21"/>
        <end position="43"/>
    </location>
</feature>
<feature type="transmembrane region" description="Helical" evidence="7">
    <location>
        <begin position="156"/>
        <end position="178"/>
    </location>
</feature>
<evidence type="ECO:0000259" key="8">
    <source>
        <dbReference type="PROSITE" id="PS50850"/>
    </source>
</evidence>
<dbReference type="EMBL" id="CABVHK010000011">
    <property type="protein sequence ID" value="VVN03754.1"/>
    <property type="molecule type" value="Genomic_DNA"/>
</dbReference>
<evidence type="ECO:0000256" key="5">
    <source>
        <dbReference type="ARBA" id="ARBA00022989"/>
    </source>
</evidence>
<dbReference type="GO" id="GO:0005886">
    <property type="term" value="C:plasma membrane"/>
    <property type="evidence" value="ECO:0007669"/>
    <property type="project" value="UniProtKB-SubCell"/>
</dbReference>
<evidence type="ECO:0000256" key="7">
    <source>
        <dbReference type="SAM" id="Phobius"/>
    </source>
</evidence>
<organism evidence="9 10">
    <name type="scientific">Pseudomonas fluorescens</name>
    <dbReference type="NCBI Taxonomy" id="294"/>
    <lineage>
        <taxon>Bacteria</taxon>
        <taxon>Pseudomonadati</taxon>
        <taxon>Pseudomonadota</taxon>
        <taxon>Gammaproteobacteria</taxon>
        <taxon>Pseudomonadales</taxon>
        <taxon>Pseudomonadaceae</taxon>
        <taxon>Pseudomonas</taxon>
    </lineage>
</organism>
<evidence type="ECO:0000313" key="9">
    <source>
        <dbReference type="EMBL" id="VVN03754.1"/>
    </source>
</evidence>
<evidence type="ECO:0000313" key="10">
    <source>
        <dbReference type="Proteomes" id="UP000326953"/>
    </source>
</evidence>
<feature type="transmembrane region" description="Helical" evidence="7">
    <location>
        <begin position="403"/>
        <end position="423"/>
    </location>
</feature>
<dbReference type="PANTHER" id="PTHR43045">
    <property type="entry name" value="SHIKIMATE TRANSPORTER"/>
    <property type="match status" value="1"/>
</dbReference>
<evidence type="ECO:0000256" key="1">
    <source>
        <dbReference type="ARBA" id="ARBA00004651"/>
    </source>
</evidence>
<feature type="domain" description="Major facilitator superfamily (MFS) profile" evidence="8">
    <location>
        <begin position="17"/>
        <end position="428"/>
    </location>
</feature>
<dbReference type="PROSITE" id="PS00216">
    <property type="entry name" value="SUGAR_TRANSPORT_1"/>
    <property type="match status" value="1"/>
</dbReference>
<feature type="transmembrane region" description="Helical" evidence="7">
    <location>
        <begin position="190"/>
        <end position="209"/>
    </location>
</feature>
<keyword evidence="5 7" id="KW-1133">Transmembrane helix</keyword>
<accession>A0A5E6UL13</accession>
<keyword evidence="6 7" id="KW-0472">Membrane</keyword>
<dbReference type="InterPro" id="IPR020846">
    <property type="entry name" value="MFS_dom"/>
</dbReference>
<dbReference type="OrthoDB" id="3690818at2"/>
<gene>
    <name evidence="9" type="primary">proP_2</name>
    <name evidence="9" type="ORF">PS662_03486</name>
</gene>
<dbReference type="RefSeq" id="WP_150711905.1">
    <property type="nucleotide sequence ID" value="NZ_CABVHK010000011.1"/>
</dbReference>
<proteinExistence type="predicted"/>
<name>A0A5E6UL13_PSEFL</name>
<keyword evidence="2" id="KW-0813">Transport</keyword>
<feature type="transmembrane region" description="Helical" evidence="7">
    <location>
        <begin position="245"/>
        <end position="270"/>
    </location>
</feature>
<dbReference type="GO" id="GO:0022857">
    <property type="term" value="F:transmembrane transporter activity"/>
    <property type="evidence" value="ECO:0007669"/>
    <property type="project" value="InterPro"/>
</dbReference>
<dbReference type="PANTHER" id="PTHR43045:SF1">
    <property type="entry name" value="SHIKIMATE TRANSPORTER"/>
    <property type="match status" value="1"/>
</dbReference>
<evidence type="ECO:0000256" key="6">
    <source>
        <dbReference type="ARBA" id="ARBA00023136"/>
    </source>
</evidence>
<keyword evidence="3" id="KW-1003">Cell membrane</keyword>
<feature type="transmembrane region" description="Helical" evidence="7">
    <location>
        <begin position="374"/>
        <end position="397"/>
    </location>
</feature>
<evidence type="ECO:0000256" key="2">
    <source>
        <dbReference type="ARBA" id="ARBA00022448"/>
    </source>
</evidence>
<protein>
    <submittedName>
        <fullName evidence="9">Proline/betaine transporter</fullName>
    </submittedName>
</protein>
<dbReference type="Gene3D" id="1.20.1250.20">
    <property type="entry name" value="MFS general substrate transporter like domains"/>
    <property type="match status" value="2"/>
</dbReference>
<dbReference type="Proteomes" id="UP000326953">
    <property type="component" value="Unassembled WGS sequence"/>
</dbReference>
<feature type="transmembrane region" description="Helical" evidence="7">
    <location>
        <begin position="114"/>
        <end position="135"/>
    </location>
</feature>
<feature type="transmembrane region" description="Helical" evidence="7">
    <location>
        <begin position="55"/>
        <end position="78"/>
    </location>
</feature>
<dbReference type="AlphaFoldDB" id="A0A5E6UL13"/>
<dbReference type="InterPro" id="IPR036259">
    <property type="entry name" value="MFS_trans_sf"/>
</dbReference>
<feature type="transmembrane region" description="Helical" evidence="7">
    <location>
        <begin position="282"/>
        <end position="302"/>
    </location>
</feature>
<evidence type="ECO:0000256" key="3">
    <source>
        <dbReference type="ARBA" id="ARBA00022475"/>
    </source>
</evidence>